<comment type="similarity">
    <text evidence="7">Belongs to the TRAP transporter large permease family.</text>
</comment>
<dbReference type="InterPro" id="IPR010656">
    <property type="entry name" value="DctM"/>
</dbReference>
<proteinExistence type="inferred from homology"/>
<evidence type="ECO:0000313" key="10">
    <source>
        <dbReference type="Proteomes" id="UP000229498"/>
    </source>
</evidence>
<feature type="transmembrane region" description="Helical" evidence="7">
    <location>
        <begin position="352"/>
        <end position="373"/>
    </location>
</feature>
<feature type="domain" description="TRAP C4-dicarboxylate transport system permease DctM subunit" evidence="8">
    <location>
        <begin position="8"/>
        <end position="413"/>
    </location>
</feature>
<feature type="transmembrane region" description="Helical" evidence="7">
    <location>
        <begin position="167"/>
        <end position="191"/>
    </location>
</feature>
<organism evidence="9 10">
    <name type="scientific">Minwuia thermotolerans</name>
    <dbReference type="NCBI Taxonomy" id="2056226"/>
    <lineage>
        <taxon>Bacteria</taxon>
        <taxon>Pseudomonadati</taxon>
        <taxon>Pseudomonadota</taxon>
        <taxon>Alphaproteobacteria</taxon>
        <taxon>Minwuiales</taxon>
        <taxon>Minwuiaceae</taxon>
        <taxon>Minwuia</taxon>
    </lineage>
</organism>
<evidence type="ECO:0000313" key="9">
    <source>
        <dbReference type="EMBL" id="PJK30603.1"/>
    </source>
</evidence>
<feature type="transmembrane region" description="Helical" evidence="7">
    <location>
        <begin position="268"/>
        <end position="290"/>
    </location>
</feature>
<keyword evidence="5 7" id="KW-1133">Transmembrane helix</keyword>
<gene>
    <name evidence="9" type="ORF">CVT23_06575</name>
</gene>
<keyword evidence="4 7" id="KW-0812">Transmembrane</keyword>
<evidence type="ECO:0000256" key="6">
    <source>
        <dbReference type="ARBA" id="ARBA00023136"/>
    </source>
</evidence>
<dbReference type="NCBIfam" id="TIGR00786">
    <property type="entry name" value="dctM"/>
    <property type="match status" value="1"/>
</dbReference>
<evidence type="ECO:0000256" key="3">
    <source>
        <dbReference type="ARBA" id="ARBA00022519"/>
    </source>
</evidence>
<keyword evidence="7" id="KW-0813">Transport</keyword>
<sequence length="419" mass="45111">MEVLILVGIVLLLLSLRQSVILILFVAASYVHFVWGDGELTYLIEDLWTSVNREVLLAIPMFVLAGNIMTRGSIAERLIAIMRALTQWLPGGLAVCTILSCAVFAALSGSSPVTLLAVGSIMYPALIAQGYPKKFSLGALASAGTLGIVIPPSIPLILYGIVTEKSIVDLFLAGIVPGLLLTVVLTAYSLFHNRRIESQPFEAGQLAQALKNGVFALMTPVILLGGIYSGFFSATEAAAVAVGYAVLVEVFVHRELRARDFYGIAVETSRLLGTLLPIVAIALSINLLLTAERIPQELAVWMTGFVDSQFTFLVLLNIFLLIVGCLVDIGAAILILAPILLPIAQAYGVDPIHFGIIMVVNLEIGYITPPIGLNLIVAMTAFKEDFLLICRSVLPFIGLMLFVLILVTWIPGLSLWLVR</sequence>
<keyword evidence="3 7" id="KW-0997">Cell inner membrane</keyword>
<feature type="transmembrane region" description="Helical" evidence="7">
    <location>
        <begin position="310"/>
        <end position="340"/>
    </location>
</feature>
<dbReference type="GO" id="GO:0022857">
    <property type="term" value="F:transmembrane transporter activity"/>
    <property type="evidence" value="ECO:0007669"/>
    <property type="project" value="UniProtKB-UniRule"/>
</dbReference>
<feature type="transmembrane region" description="Helical" evidence="7">
    <location>
        <begin position="55"/>
        <end position="74"/>
    </location>
</feature>
<dbReference type="PIRSF" id="PIRSF006066">
    <property type="entry name" value="HI0050"/>
    <property type="match status" value="1"/>
</dbReference>
<feature type="transmembrane region" description="Helical" evidence="7">
    <location>
        <begin position="113"/>
        <end position="131"/>
    </location>
</feature>
<dbReference type="PANTHER" id="PTHR33362:SF5">
    <property type="entry name" value="C4-DICARBOXYLATE TRAP TRANSPORTER LARGE PERMEASE PROTEIN DCTM"/>
    <property type="match status" value="1"/>
</dbReference>
<dbReference type="Proteomes" id="UP000229498">
    <property type="component" value="Unassembled WGS sequence"/>
</dbReference>
<dbReference type="RefSeq" id="WP_109792703.1">
    <property type="nucleotide sequence ID" value="NZ_PHIG01000025.1"/>
</dbReference>
<evidence type="ECO:0000256" key="1">
    <source>
        <dbReference type="ARBA" id="ARBA00004429"/>
    </source>
</evidence>
<feature type="transmembrane region" description="Helical" evidence="7">
    <location>
        <begin position="138"/>
        <end position="161"/>
    </location>
</feature>
<protein>
    <recommendedName>
        <fullName evidence="7">TRAP transporter large permease protein</fullName>
    </recommendedName>
</protein>
<keyword evidence="6 7" id="KW-0472">Membrane</keyword>
<evidence type="ECO:0000256" key="2">
    <source>
        <dbReference type="ARBA" id="ARBA00022475"/>
    </source>
</evidence>
<feature type="transmembrane region" description="Helical" evidence="7">
    <location>
        <begin position="86"/>
        <end position="107"/>
    </location>
</feature>
<feature type="transmembrane region" description="Helical" evidence="7">
    <location>
        <begin position="393"/>
        <end position="418"/>
    </location>
</feature>
<dbReference type="PANTHER" id="PTHR33362">
    <property type="entry name" value="SIALIC ACID TRAP TRANSPORTER PERMEASE PROTEIN SIAT-RELATED"/>
    <property type="match status" value="1"/>
</dbReference>
<evidence type="ECO:0000259" key="8">
    <source>
        <dbReference type="Pfam" id="PF06808"/>
    </source>
</evidence>
<comment type="subunit">
    <text evidence="7">The complex comprises the extracytoplasmic solute receptor protein and the two transmembrane proteins.</text>
</comment>
<dbReference type="GO" id="GO:0005886">
    <property type="term" value="C:plasma membrane"/>
    <property type="evidence" value="ECO:0007669"/>
    <property type="project" value="UniProtKB-SubCell"/>
</dbReference>
<dbReference type="InterPro" id="IPR004681">
    <property type="entry name" value="TRAP_DctM"/>
</dbReference>
<accession>A0A2M9G4G2</accession>
<comment type="caution">
    <text evidence="9">The sequence shown here is derived from an EMBL/GenBank/DDBJ whole genome shotgun (WGS) entry which is preliminary data.</text>
</comment>
<dbReference type="EMBL" id="PHIG01000025">
    <property type="protein sequence ID" value="PJK30603.1"/>
    <property type="molecule type" value="Genomic_DNA"/>
</dbReference>
<dbReference type="Pfam" id="PF06808">
    <property type="entry name" value="DctM"/>
    <property type="match status" value="1"/>
</dbReference>
<keyword evidence="10" id="KW-1185">Reference proteome</keyword>
<keyword evidence="2" id="KW-1003">Cell membrane</keyword>
<reference evidence="9 10" key="1">
    <citation type="submission" date="2017-11" db="EMBL/GenBank/DDBJ databases">
        <title>Draft genome sequence of Rhizobiales bacterium SY3-13.</title>
        <authorList>
            <person name="Sun C."/>
        </authorList>
    </citation>
    <scope>NUCLEOTIDE SEQUENCE [LARGE SCALE GENOMIC DNA]</scope>
    <source>
        <strain evidence="9 10">SY3-13</strain>
    </source>
</reference>
<evidence type="ECO:0000256" key="4">
    <source>
        <dbReference type="ARBA" id="ARBA00022692"/>
    </source>
</evidence>
<comment type="function">
    <text evidence="7">Part of the tripartite ATP-independent periplasmic (TRAP) transport system.</text>
</comment>
<dbReference type="OrthoDB" id="7374726at2"/>
<name>A0A2M9G4G2_9PROT</name>
<evidence type="ECO:0000256" key="5">
    <source>
        <dbReference type="ARBA" id="ARBA00022989"/>
    </source>
</evidence>
<feature type="transmembrane region" description="Helical" evidence="7">
    <location>
        <begin position="212"/>
        <end position="231"/>
    </location>
</feature>
<dbReference type="AlphaFoldDB" id="A0A2M9G4G2"/>
<evidence type="ECO:0000256" key="7">
    <source>
        <dbReference type="RuleBase" id="RU369079"/>
    </source>
</evidence>
<comment type="caution">
    <text evidence="7">Lacks conserved residue(s) required for the propagation of feature annotation.</text>
</comment>
<comment type="subcellular location">
    <subcellularLocation>
        <location evidence="1 7">Cell inner membrane</location>
        <topology evidence="1 7">Multi-pass membrane protein</topology>
    </subcellularLocation>
</comment>